<dbReference type="EMBL" id="JACGWN010000011">
    <property type="protein sequence ID" value="KAL0421951.1"/>
    <property type="molecule type" value="Genomic_DNA"/>
</dbReference>
<dbReference type="PANTHER" id="PTHR31267">
    <property type="entry name" value="DENTIN SIALOPHOSPHOPROTEIN-LIKE PROTEIN"/>
    <property type="match status" value="1"/>
</dbReference>
<dbReference type="PANTHER" id="PTHR31267:SF2">
    <property type="entry name" value="EXPRESSED PROTEIN"/>
    <property type="match status" value="1"/>
</dbReference>
<reference evidence="1" key="2">
    <citation type="journal article" date="2024" name="Plant">
        <title>Genomic evolution and insights into agronomic trait innovations of Sesamum species.</title>
        <authorList>
            <person name="Miao H."/>
            <person name="Wang L."/>
            <person name="Qu L."/>
            <person name="Liu H."/>
            <person name="Sun Y."/>
            <person name="Le M."/>
            <person name="Wang Q."/>
            <person name="Wei S."/>
            <person name="Zheng Y."/>
            <person name="Lin W."/>
            <person name="Duan Y."/>
            <person name="Cao H."/>
            <person name="Xiong S."/>
            <person name="Wang X."/>
            <person name="Wei L."/>
            <person name="Li C."/>
            <person name="Ma Q."/>
            <person name="Ju M."/>
            <person name="Zhao R."/>
            <person name="Li G."/>
            <person name="Mu C."/>
            <person name="Tian Q."/>
            <person name="Mei H."/>
            <person name="Zhang T."/>
            <person name="Gao T."/>
            <person name="Zhang H."/>
        </authorList>
    </citation>
    <scope>NUCLEOTIDE SEQUENCE</scope>
    <source>
        <strain evidence="1">KEN1</strain>
    </source>
</reference>
<comment type="caution">
    <text evidence="1">The sequence shown here is derived from an EMBL/GenBank/DDBJ whole genome shotgun (WGS) entry which is preliminary data.</text>
</comment>
<name>A0AAW2V0K6_9LAMI</name>
<proteinExistence type="predicted"/>
<protein>
    <submittedName>
        <fullName evidence="1">Uncharacterized protein</fullName>
    </submittedName>
</protein>
<accession>A0AAW2V0K6</accession>
<gene>
    <name evidence="1" type="ORF">Slati_3218000</name>
</gene>
<dbReference type="AlphaFoldDB" id="A0AAW2V0K6"/>
<sequence>MLDAPNPEDKRTTAPIDACQVGSSVLSSAPTLVANHLSSPQSLQLNMSDPNPVLFRPKKRKSATSELHPWYKEISDGSQYLSTLSLAETDWNKAANRLTEKVEHDAELIEDGPLELRSRRRLILTTQLMQQLFQPPPATILSTDAGSKVVLGDACRIASRSSDLGLPRDDVNLHPAERKLNGNPCFAKVVEELLGKARKLESDFLRLEKGASILDLRVECQDLEKFSVINRFAKFHGRGQTDSAEAASTDAVSTTQRPCAQRYVIALPMPRSLPDRKDGHDIVSSYWMEAV</sequence>
<reference evidence="1" key="1">
    <citation type="submission" date="2020-06" db="EMBL/GenBank/DDBJ databases">
        <authorList>
            <person name="Li T."/>
            <person name="Hu X."/>
            <person name="Zhang T."/>
            <person name="Song X."/>
            <person name="Zhang H."/>
            <person name="Dai N."/>
            <person name="Sheng W."/>
            <person name="Hou X."/>
            <person name="Wei L."/>
        </authorList>
    </citation>
    <scope>NUCLEOTIDE SEQUENCE</scope>
    <source>
        <strain evidence="1">KEN1</strain>
        <tissue evidence="1">Leaf</tissue>
    </source>
</reference>
<evidence type="ECO:0000313" key="1">
    <source>
        <dbReference type="EMBL" id="KAL0421951.1"/>
    </source>
</evidence>
<organism evidence="1">
    <name type="scientific">Sesamum latifolium</name>
    <dbReference type="NCBI Taxonomy" id="2727402"/>
    <lineage>
        <taxon>Eukaryota</taxon>
        <taxon>Viridiplantae</taxon>
        <taxon>Streptophyta</taxon>
        <taxon>Embryophyta</taxon>
        <taxon>Tracheophyta</taxon>
        <taxon>Spermatophyta</taxon>
        <taxon>Magnoliopsida</taxon>
        <taxon>eudicotyledons</taxon>
        <taxon>Gunneridae</taxon>
        <taxon>Pentapetalae</taxon>
        <taxon>asterids</taxon>
        <taxon>lamiids</taxon>
        <taxon>Lamiales</taxon>
        <taxon>Pedaliaceae</taxon>
        <taxon>Sesamum</taxon>
    </lineage>
</organism>